<feature type="domain" description="Anti-sigma-28 factor FlgM C-terminal" evidence="9">
    <location>
        <begin position="36"/>
        <end position="89"/>
    </location>
</feature>
<dbReference type="Pfam" id="PF04316">
    <property type="entry name" value="FlgM"/>
    <property type="match status" value="1"/>
</dbReference>
<dbReference type="SUPFAM" id="SSF101498">
    <property type="entry name" value="Anti-sigma factor FlgM"/>
    <property type="match status" value="1"/>
</dbReference>
<dbReference type="NCBIfam" id="TIGR03824">
    <property type="entry name" value="FlgM_jcvi"/>
    <property type="match status" value="1"/>
</dbReference>
<keyword evidence="11" id="KW-1185">Reference proteome</keyword>
<evidence type="ECO:0000256" key="1">
    <source>
        <dbReference type="ARBA" id="ARBA00005322"/>
    </source>
</evidence>
<dbReference type="InterPro" id="IPR031316">
    <property type="entry name" value="FlgM_C"/>
</dbReference>
<organism evidence="10 11">
    <name type="scientific">Desulfobaculum bizertense DSM 18034</name>
    <dbReference type="NCBI Taxonomy" id="1121442"/>
    <lineage>
        <taxon>Bacteria</taxon>
        <taxon>Pseudomonadati</taxon>
        <taxon>Thermodesulfobacteriota</taxon>
        <taxon>Desulfovibrionia</taxon>
        <taxon>Desulfovibrionales</taxon>
        <taxon>Desulfovibrionaceae</taxon>
        <taxon>Desulfobaculum</taxon>
    </lineage>
</organism>
<evidence type="ECO:0000313" key="10">
    <source>
        <dbReference type="EMBL" id="SKA69793.1"/>
    </source>
</evidence>
<dbReference type="AlphaFoldDB" id="A0A1T4VXT6"/>
<evidence type="ECO:0000256" key="3">
    <source>
        <dbReference type="ARBA" id="ARBA00022491"/>
    </source>
</evidence>
<dbReference type="GO" id="GO:0044781">
    <property type="term" value="P:bacterial-type flagellum organization"/>
    <property type="evidence" value="ECO:0007669"/>
    <property type="project" value="UniProtKB-KW"/>
</dbReference>
<dbReference type="InterPro" id="IPR035890">
    <property type="entry name" value="Anti-sigma-28_factor_FlgM_sf"/>
</dbReference>
<proteinExistence type="inferred from homology"/>
<evidence type="ECO:0000256" key="8">
    <source>
        <dbReference type="ARBA" id="ARBA00030117"/>
    </source>
</evidence>
<name>A0A1T4VXT6_9BACT</name>
<evidence type="ECO:0000256" key="6">
    <source>
        <dbReference type="ARBA" id="ARBA00023163"/>
    </source>
</evidence>
<evidence type="ECO:0000256" key="7">
    <source>
        <dbReference type="ARBA" id="ARBA00024739"/>
    </source>
</evidence>
<dbReference type="OrthoDB" id="9797114at2"/>
<evidence type="ECO:0000256" key="4">
    <source>
        <dbReference type="ARBA" id="ARBA00022795"/>
    </source>
</evidence>
<evidence type="ECO:0000259" key="9">
    <source>
        <dbReference type="Pfam" id="PF04316"/>
    </source>
</evidence>
<evidence type="ECO:0000313" key="11">
    <source>
        <dbReference type="Proteomes" id="UP000189733"/>
    </source>
</evidence>
<comment type="function">
    <text evidence="7">Responsible for the coupling of flagellin expression to flagellar assembly by preventing expression of the flagellin genes when a component of the middle class of proteins is defective. It negatively regulates flagellar genes by inhibiting the activity of FliA by directly binding to FliA.</text>
</comment>
<dbReference type="RefSeq" id="WP_159445933.1">
    <property type="nucleotide sequence ID" value="NZ_FUYA01000003.1"/>
</dbReference>
<dbReference type="EMBL" id="FUYA01000003">
    <property type="protein sequence ID" value="SKA69793.1"/>
    <property type="molecule type" value="Genomic_DNA"/>
</dbReference>
<keyword evidence="3" id="KW-0678">Repressor</keyword>
<gene>
    <name evidence="10" type="ORF">SAMN02745702_01224</name>
</gene>
<comment type="similarity">
    <text evidence="1">Belongs to the FlgM family.</text>
</comment>
<protein>
    <recommendedName>
        <fullName evidence="2">Negative regulator of flagellin synthesis</fullName>
    </recommendedName>
    <alternativeName>
        <fullName evidence="8">Anti-sigma-28 factor</fullName>
    </alternativeName>
</protein>
<dbReference type="Proteomes" id="UP000189733">
    <property type="component" value="Unassembled WGS sequence"/>
</dbReference>
<dbReference type="InterPro" id="IPR007412">
    <property type="entry name" value="FlgM"/>
</dbReference>
<evidence type="ECO:0000256" key="5">
    <source>
        <dbReference type="ARBA" id="ARBA00023015"/>
    </source>
</evidence>
<reference evidence="10 11" key="1">
    <citation type="submission" date="2017-02" db="EMBL/GenBank/DDBJ databases">
        <authorList>
            <person name="Peterson S.W."/>
        </authorList>
    </citation>
    <scope>NUCLEOTIDE SEQUENCE [LARGE SCALE GENOMIC DNA]</scope>
    <source>
        <strain evidence="10 11">DSM 18034</strain>
    </source>
</reference>
<keyword evidence="5" id="KW-0805">Transcription regulation</keyword>
<keyword evidence="6" id="KW-0804">Transcription</keyword>
<keyword evidence="4" id="KW-1005">Bacterial flagellum biogenesis</keyword>
<evidence type="ECO:0000256" key="2">
    <source>
        <dbReference type="ARBA" id="ARBA00017823"/>
    </source>
</evidence>
<sequence>MSIKGIGPTRTYDQIKIMGERNESAPNVKESSELHDEVSVSGNARLLSAARETAAEHSGIRSDKVAQLKAQVAAGTYAPDGKVVAEKILSEELDLWE</sequence>
<accession>A0A1T4VXT6</accession>
<dbReference type="STRING" id="1121442.SAMN02745702_01224"/>
<dbReference type="GO" id="GO:0045892">
    <property type="term" value="P:negative regulation of DNA-templated transcription"/>
    <property type="evidence" value="ECO:0007669"/>
    <property type="project" value="InterPro"/>
</dbReference>